<evidence type="ECO:0000313" key="1">
    <source>
        <dbReference type="EMBL" id="MBL3657271.1"/>
    </source>
</evidence>
<proteinExistence type="predicted"/>
<name>A0A937F8S1_9BACT</name>
<accession>A0A937F8S1</accession>
<keyword evidence="2" id="KW-1185">Reference proteome</keyword>
<organism evidence="1 2">
    <name type="scientific">Fulvivirga sediminis</name>
    <dbReference type="NCBI Taxonomy" id="2803949"/>
    <lineage>
        <taxon>Bacteria</taxon>
        <taxon>Pseudomonadati</taxon>
        <taxon>Bacteroidota</taxon>
        <taxon>Cytophagia</taxon>
        <taxon>Cytophagales</taxon>
        <taxon>Fulvivirgaceae</taxon>
        <taxon>Fulvivirga</taxon>
    </lineage>
</organism>
<dbReference type="EMBL" id="JAESIY010000007">
    <property type="protein sequence ID" value="MBL3657271.1"/>
    <property type="molecule type" value="Genomic_DNA"/>
</dbReference>
<evidence type="ECO:0000313" key="2">
    <source>
        <dbReference type="Proteomes" id="UP000659388"/>
    </source>
</evidence>
<gene>
    <name evidence="1" type="ORF">JL102_14080</name>
</gene>
<dbReference type="AlphaFoldDB" id="A0A937F8S1"/>
<sequence length="179" mass="20323">MLQYFLFSVIACGFFTSCTSHSEYSTAIINDSTQVKLVKGEVNTLICSVSDSITSSWPVRFPVYQFQYGDFDQNGSIDLAVGVYKATRYDSVKSNRLFLFQVRNNSIIPLWLGSSVGYPIEDFRAVKVSDNQSIVRVLCKDKNDKYLVADYEWYGFGLSLSKYLCRQVSLQAAKKFLND</sequence>
<protein>
    <submittedName>
        <fullName evidence="1">Uncharacterized protein</fullName>
    </submittedName>
</protein>
<comment type="caution">
    <text evidence="1">The sequence shown here is derived from an EMBL/GenBank/DDBJ whole genome shotgun (WGS) entry which is preliminary data.</text>
</comment>
<reference evidence="1" key="1">
    <citation type="submission" date="2021-01" db="EMBL/GenBank/DDBJ databases">
        <title>Fulvivirga kasyanovii gen. nov., sp nov., a novel member of the phylum Bacteroidetes isolated from seawater in a mussel farm.</title>
        <authorList>
            <person name="Zhao L.-H."/>
            <person name="Wang Z.-J."/>
        </authorList>
    </citation>
    <scope>NUCLEOTIDE SEQUENCE</scope>
    <source>
        <strain evidence="1">2943</strain>
    </source>
</reference>
<dbReference type="Proteomes" id="UP000659388">
    <property type="component" value="Unassembled WGS sequence"/>
</dbReference>
<dbReference type="RefSeq" id="WP_202245054.1">
    <property type="nucleotide sequence ID" value="NZ_JAESIY010000007.1"/>
</dbReference>